<dbReference type="SUPFAM" id="SSF50494">
    <property type="entry name" value="Trypsin-like serine proteases"/>
    <property type="match status" value="1"/>
</dbReference>
<protein>
    <submittedName>
        <fullName evidence="1">Uncharacterized protein</fullName>
    </submittedName>
</protein>
<sequence length="326" mass="36005">MLNTSTNINSFNHIGSVASCLFAHRRKGERCRTDHNTFSSLSFRNDHEITCDKVVLDNLYGEIAKSVVTIKRYNRTGLVNFATGFIIYATRSEVLVCTDHTVLKQGEDTYVYYSDGTARQAFEFIKRTPCGHAILLVSVQPGERRQYPVSFSTVQAKREEICMIARVNHDGDPGFMSGIVVAPSGKIMLRSGRVITSHEKKFALTCPHGRRGNVVAEGNLIGAAVFTLSGLVVGTIDSVVSGCFGLKFARHSSFFLDELNRMVHKELKKVSLSRGATPLSRGSKVVHVGSTSKRSHEGQTNVAAEKRAKYAAIRHRMEDWCGGSSW</sequence>
<organism evidence="1 2">
    <name type="scientific">Oryza sativa subsp. indica</name>
    <name type="common">Rice</name>
    <dbReference type="NCBI Taxonomy" id="39946"/>
    <lineage>
        <taxon>Eukaryota</taxon>
        <taxon>Viridiplantae</taxon>
        <taxon>Streptophyta</taxon>
        <taxon>Embryophyta</taxon>
        <taxon>Tracheophyta</taxon>
        <taxon>Spermatophyta</taxon>
        <taxon>Magnoliopsida</taxon>
        <taxon>Liliopsida</taxon>
        <taxon>Poales</taxon>
        <taxon>Poaceae</taxon>
        <taxon>BOP clade</taxon>
        <taxon>Oryzoideae</taxon>
        <taxon>Oryzeae</taxon>
        <taxon>Oryzinae</taxon>
        <taxon>Oryza</taxon>
        <taxon>Oryza sativa</taxon>
    </lineage>
</organism>
<dbReference type="EMBL" id="CM000132">
    <property type="protein sequence ID" value="EAZ05057.1"/>
    <property type="molecule type" value="Genomic_DNA"/>
</dbReference>
<accession>A2YPP6</accession>
<dbReference type="Proteomes" id="UP000007015">
    <property type="component" value="Chromosome 7"/>
</dbReference>
<evidence type="ECO:0000313" key="2">
    <source>
        <dbReference type="Proteomes" id="UP000007015"/>
    </source>
</evidence>
<dbReference type="Gramene" id="BGIOSGA026345-TA">
    <property type="protein sequence ID" value="BGIOSGA026345-PA"/>
    <property type="gene ID" value="BGIOSGA026345"/>
</dbReference>
<dbReference type="InterPro" id="IPR009003">
    <property type="entry name" value="Peptidase_S1_PA"/>
</dbReference>
<evidence type="ECO:0000313" key="1">
    <source>
        <dbReference type="EMBL" id="EAZ05057.1"/>
    </source>
</evidence>
<dbReference type="AlphaFoldDB" id="A2YPP6"/>
<proteinExistence type="predicted"/>
<gene>
    <name evidence="1" type="ORF">OsI_27245</name>
</gene>
<dbReference type="OMA" id="RHHVIFN"/>
<keyword evidence="2" id="KW-1185">Reference proteome</keyword>
<dbReference type="HOGENOM" id="CLU_981347_0_0_1"/>
<name>A2YPP6_ORYSI</name>
<reference evidence="1 2" key="1">
    <citation type="journal article" date="2005" name="PLoS Biol.">
        <title>The genomes of Oryza sativa: a history of duplications.</title>
        <authorList>
            <person name="Yu J."/>
            <person name="Wang J."/>
            <person name="Lin W."/>
            <person name="Li S."/>
            <person name="Li H."/>
            <person name="Zhou J."/>
            <person name="Ni P."/>
            <person name="Dong W."/>
            <person name="Hu S."/>
            <person name="Zeng C."/>
            <person name="Zhang J."/>
            <person name="Zhang Y."/>
            <person name="Li R."/>
            <person name="Xu Z."/>
            <person name="Li S."/>
            <person name="Li X."/>
            <person name="Zheng H."/>
            <person name="Cong L."/>
            <person name="Lin L."/>
            <person name="Yin J."/>
            <person name="Geng J."/>
            <person name="Li G."/>
            <person name="Shi J."/>
            <person name="Liu J."/>
            <person name="Lv H."/>
            <person name="Li J."/>
            <person name="Wang J."/>
            <person name="Deng Y."/>
            <person name="Ran L."/>
            <person name="Shi X."/>
            <person name="Wang X."/>
            <person name="Wu Q."/>
            <person name="Li C."/>
            <person name="Ren X."/>
            <person name="Wang J."/>
            <person name="Wang X."/>
            <person name="Li D."/>
            <person name="Liu D."/>
            <person name="Zhang X."/>
            <person name="Ji Z."/>
            <person name="Zhao W."/>
            <person name="Sun Y."/>
            <person name="Zhang Z."/>
            <person name="Bao J."/>
            <person name="Han Y."/>
            <person name="Dong L."/>
            <person name="Ji J."/>
            <person name="Chen P."/>
            <person name="Wu S."/>
            <person name="Liu J."/>
            <person name="Xiao Y."/>
            <person name="Bu D."/>
            <person name="Tan J."/>
            <person name="Yang L."/>
            <person name="Ye C."/>
            <person name="Zhang J."/>
            <person name="Xu J."/>
            <person name="Zhou Y."/>
            <person name="Yu Y."/>
            <person name="Zhang B."/>
            <person name="Zhuang S."/>
            <person name="Wei H."/>
            <person name="Liu B."/>
            <person name="Lei M."/>
            <person name="Yu H."/>
            <person name="Li Y."/>
            <person name="Xu H."/>
            <person name="Wei S."/>
            <person name="He X."/>
            <person name="Fang L."/>
            <person name="Zhang Z."/>
            <person name="Zhang Y."/>
            <person name="Huang X."/>
            <person name="Su Z."/>
            <person name="Tong W."/>
            <person name="Li J."/>
            <person name="Tong Z."/>
            <person name="Li S."/>
            <person name="Ye J."/>
            <person name="Wang L."/>
            <person name="Fang L."/>
            <person name="Lei T."/>
            <person name="Chen C."/>
            <person name="Chen H."/>
            <person name="Xu Z."/>
            <person name="Li H."/>
            <person name="Huang H."/>
            <person name="Zhang F."/>
            <person name="Xu H."/>
            <person name="Li N."/>
            <person name="Zhao C."/>
            <person name="Li S."/>
            <person name="Dong L."/>
            <person name="Huang Y."/>
            <person name="Li L."/>
            <person name="Xi Y."/>
            <person name="Qi Q."/>
            <person name="Li W."/>
            <person name="Zhang B."/>
            <person name="Hu W."/>
            <person name="Zhang Y."/>
            <person name="Tian X."/>
            <person name="Jiao Y."/>
            <person name="Liang X."/>
            <person name="Jin J."/>
            <person name="Gao L."/>
            <person name="Zheng W."/>
            <person name="Hao B."/>
            <person name="Liu S."/>
            <person name="Wang W."/>
            <person name="Yuan L."/>
            <person name="Cao M."/>
            <person name="McDermott J."/>
            <person name="Samudrala R."/>
            <person name="Wang J."/>
            <person name="Wong G.K."/>
            <person name="Yang H."/>
        </authorList>
    </citation>
    <scope>NUCLEOTIDE SEQUENCE [LARGE SCALE GENOMIC DNA]</scope>
    <source>
        <strain evidence="2">cv. 93-11</strain>
    </source>
</reference>